<dbReference type="Pfam" id="PF03243">
    <property type="entry name" value="MerB"/>
    <property type="match status" value="1"/>
</dbReference>
<keyword evidence="2" id="KW-1185">Reference proteome</keyword>
<comment type="caution">
    <text evidence="1">The sequence shown here is derived from an EMBL/GenBank/DDBJ whole genome shotgun (WGS) entry which is preliminary data.</text>
</comment>
<dbReference type="Gene3D" id="3.30.450.410">
    <property type="match status" value="1"/>
</dbReference>
<dbReference type="InterPro" id="IPR053717">
    <property type="entry name" value="MerB_lyase_sf"/>
</dbReference>
<evidence type="ECO:0000313" key="2">
    <source>
        <dbReference type="Proteomes" id="UP001296873"/>
    </source>
</evidence>
<reference evidence="1 2" key="1">
    <citation type="journal article" date="2020" name="Microorganisms">
        <title>Osmotic Adaptation and Compatible Solute Biosynthesis of Phototrophic Bacteria as Revealed from Genome Analyses.</title>
        <authorList>
            <person name="Imhoff J.F."/>
            <person name="Rahn T."/>
            <person name="Kunzel S."/>
            <person name="Keller A."/>
            <person name="Neulinger S.C."/>
        </authorList>
    </citation>
    <scope>NUCLEOTIDE SEQUENCE [LARGE SCALE GENOMIC DNA]</scope>
    <source>
        <strain evidence="1 2">DSM 9895</strain>
    </source>
</reference>
<organism evidence="1 2">
    <name type="scientific">Rhodovibrio sodomensis</name>
    <dbReference type="NCBI Taxonomy" id="1088"/>
    <lineage>
        <taxon>Bacteria</taxon>
        <taxon>Pseudomonadati</taxon>
        <taxon>Pseudomonadota</taxon>
        <taxon>Alphaproteobacteria</taxon>
        <taxon>Rhodospirillales</taxon>
        <taxon>Rhodovibrionaceae</taxon>
        <taxon>Rhodovibrio</taxon>
    </lineage>
</organism>
<dbReference type="Proteomes" id="UP001296873">
    <property type="component" value="Unassembled WGS sequence"/>
</dbReference>
<dbReference type="InterPro" id="IPR004927">
    <property type="entry name" value="MerB"/>
</dbReference>
<dbReference type="PRINTS" id="PR01699">
    <property type="entry name" value="ORGNOHGLYASE"/>
</dbReference>
<dbReference type="EMBL" id="NRRL01000051">
    <property type="protein sequence ID" value="MBK1669521.1"/>
    <property type="molecule type" value="Genomic_DNA"/>
</dbReference>
<evidence type="ECO:0000313" key="1">
    <source>
        <dbReference type="EMBL" id="MBK1669521.1"/>
    </source>
</evidence>
<proteinExistence type="predicted"/>
<accession>A0ABS1DHQ1</accession>
<sequence>MTAGGKVPDAIARLESQLPLQSRQARLSEPVRQAHRAILQALAERGEPPTDHDLAAIVGADRVADVIRELGDADLVVLDADRARVVGAYPMTIEPTPHRLALNGTVVSAMCALDALAVAPMYHCQVTITSRCGVTGEPIHIEQRDETIQLAEPSADVRVGVKWQNPSGHAAHSMCLQMVFLADGPVSEMWAKEDPEARTTFTLEEAVAFGAGFFRPIAG</sequence>
<evidence type="ECO:0008006" key="3">
    <source>
        <dbReference type="Google" id="ProtNLM"/>
    </source>
</evidence>
<name>A0ABS1DHQ1_9PROT</name>
<gene>
    <name evidence="1" type="ORF">CKO28_15890</name>
</gene>
<protein>
    <recommendedName>
        <fullName evidence="3">Alkylmercury lyase</fullName>
    </recommendedName>
</protein>
<dbReference type="SUPFAM" id="SSF160387">
    <property type="entry name" value="NosL/MerB-like"/>
    <property type="match status" value="1"/>
</dbReference>